<dbReference type="Proteomes" id="UP000827084">
    <property type="component" value="Chromosome"/>
</dbReference>
<dbReference type="InterPro" id="IPR031316">
    <property type="entry name" value="FlgM_C"/>
</dbReference>
<name>A0ABX8XAE4_SHEPU</name>
<keyword evidence="6" id="KW-0804">Transcription</keyword>
<evidence type="ECO:0000259" key="10">
    <source>
        <dbReference type="Pfam" id="PF04316"/>
    </source>
</evidence>
<dbReference type="EMBL" id="CP080635">
    <property type="protein sequence ID" value="QYX72462.1"/>
    <property type="molecule type" value="Genomic_DNA"/>
</dbReference>
<feature type="compositionally biased region" description="Polar residues" evidence="9">
    <location>
        <begin position="1"/>
        <end position="22"/>
    </location>
</feature>
<dbReference type="Pfam" id="PF04316">
    <property type="entry name" value="FlgM"/>
    <property type="match status" value="1"/>
</dbReference>
<proteinExistence type="inferred from homology"/>
<keyword evidence="11" id="KW-0969">Cilium</keyword>
<gene>
    <name evidence="11" type="primary">flgM</name>
    <name evidence="11" type="ORF">K3G22_17265</name>
</gene>
<evidence type="ECO:0000256" key="4">
    <source>
        <dbReference type="ARBA" id="ARBA00022795"/>
    </source>
</evidence>
<keyword evidence="4" id="KW-1005">Bacterial flagellum biogenesis</keyword>
<dbReference type="NCBIfam" id="TIGR03824">
    <property type="entry name" value="FlgM_jcvi"/>
    <property type="match status" value="1"/>
</dbReference>
<protein>
    <recommendedName>
        <fullName evidence="2">Negative regulator of flagellin synthesis</fullName>
    </recommendedName>
    <alternativeName>
        <fullName evidence="8">Anti-sigma-28 factor</fullName>
    </alternativeName>
</protein>
<sequence>MEINKINSALSTDFNTSKSVNTPKKPVASENLPASAKQDISDDWQLLEQTHKELHTISDVDTDKVAAIRQALSNGSFELSLDKIAEKILIQHGK</sequence>
<evidence type="ECO:0000256" key="8">
    <source>
        <dbReference type="ARBA" id="ARBA00030117"/>
    </source>
</evidence>
<keyword evidence="11" id="KW-0966">Cell projection</keyword>
<evidence type="ECO:0000256" key="9">
    <source>
        <dbReference type="SAM" id="MobiDB-lite"/>
    </source>
</evidence>
<dbReference type="RefSeq" id="WP_011787857.1">
    <property type="nucleotide sequence ID" value="NZ_BMPK01000001.1"/>
</dbReference>
<keyword evidence="11" id="KW-0282">Flagellum</keyword>
<dbReference type="InterPro" id="IPR035890">
    <property type="entry name" value="Anti-sigma-28_factor_FlgM_sf"/>
</dbReference>
<feature type="domain" description="Anti-sigma-28 factor FlgM C-terminal" evidence="10">
    <location>
        <begin position="40"/>
        <end position="89"/>
    </location>
</feature>
<comment type="function">
    <text evidence="7">Responsible for the coupling of flagellin expression to flagellar assembly by preventing expression of the flagellin genes when a component of the middle class of proteins is defective. It negatively regulates flagellar genes by inhibiting the activity of FliA by directly binding to FliA.</text>
</comment>
<evidence type="ECO:0000256" key="3">
    <source>
        <dbReference type="ARBA" id="ARBA00022491"/>
    </source>
</evidence>
<evidence type="ECO:0000313" key="12">
    <source>
        <dbReference type="Proteomes" id="UP000827084"/>
    </source>
</evidence>
<evidence type="ECO:0000256" key="1">
    <source>
        <dbReference type="ARBA" id="ARBA00005322"/>
    </source>
</evidence>
<evidence type="ECO:0000256" key="2">
    <source>
        <dbReference type="ARBA" id="ARBA00017823"/>
    </source>
</evidence>
<evidence type="ECO:0000256" key="5">
    <source>
        <dbReference type="ARBA" id="ARBA00023015"/>
    </source>
</evidence>
<organism evidence="11 12">
    <name type="scientific">Shewanella putrefaciens</name>
    <name type="common">Pseudomonas putrefaciens</name>
    <dbReference type="NCBI Taxonomy" id="24"/>
    <lineage>
        <taxon>Bacteria</taxon>
        <taxon>Pseudomonadati</taxon>
        <taxon>Pseudomonadota</taxon>
        <taxon>Gammaproteobacteria</taxon>
        <taxon>Alteromonadales</taxon>
        <taxon>Shewanellaceae</taxon>
        <taxon>Shewanella</taxon>
    </lineage>
</organism>
<dbReference type="InterPro" id="IPR007412">
    <property type="entry name" value="FlgM"/>
</dbReference>
<accession>A0ABX8XAE4</accession>
<feature type="region of interest" description="Disordered" evidence="9">
    <location>
        <begin position="1"/>
        <end position="36"/>
    </location>
</feature>
<comment type="similarity">
    <text evidence="1">Belongs to the FlgM family.</text>
</comment>
<reference evidence="11 12" key="1">
    <citation type="submission" date="2021-08" db="EMBL/GenBank/DDBJ databases">
        <title>Shewanella putrefaciens YZ-J, complete genome.</title>
        <authorList>
            <person name="Yi Z."/>
        </authorList>
    </citation>
    <scope>NUCLEOTIDE SEQUENCE [LARGE SCALE GENOMIC DNA]</scope>
    <source>
        <strain evidence="11 12">YZ-J</strain>
    </source>
</reference>
<keyword evidence="5" id="KW-0805">Transcription regulation</keyword>
<evidence type="ECO:0000313" key="11">
    <source>
        <dbReference type="EMBL" id="QYX72462.1"/>
    </source>
</evidence>
<keyword evidence="12" id="KW-1185">Reference proteome</keyword>
<evidence type="ECO:0000256" key="7">
    <source>
        <dbReference type="ARBA" id="ARBA00024739"/>
    </source>
</evidence>
<dbReference type="SUPFAM" id="SSF101498">
    <property type="entry name" value="Anti-sigma factor FlgM"/>
    <property type="match status" value="1"/>
</dbReference>
<keyword evidence="3" id="KW-0678">Repressor</keyword>
<dbReference type="GeneID" id="67445046"/>
<evidence type="ECO:0000256" key="6">
    <source>
        <dbReference type="ARBA" id="ARBA00023163"/>
    </source>
</evidence>